<evidence type="ECO:0000313" key="7">
    <source>
        <dbReference type="Proteomes" id="UP000644441"/>
    </source>
</evidence>
<comment type="similarity">
    <text evidence="1">Belongs to the protein kinase superfamily. ADCK protein kinase family.</text>
</comment>
<proteinExistence type="inferred from homology"/>
<accession>A0ABS0AG09</accession>
<dbReference type="InterPro" id="IPR051409">
    <property type="entry name" value="Atypical_kinase_ADCK"/>
</dbReference>
<keyword evidence="3" id="KW-0547">Nucleotide-binding</keyword>
<dbReference type="SUPFAM" id="SSF56112">
    <property type="entry name" value="Protein kinase-like (PK-like)"/>
    <property type="match status" value="1"/>
</dbReference>
<evidence type="ECO:0000313" key="6">
    <source>
        <dbReference type="EMBL" id="MBF5053051.1"/>
    </source>
</evidence>
<evidence type="ECO:0000256" key="3">
    <source>
        <dbReference type="ARBA" id="ARBA00022741"/>
    </source>
</evidence>
<keyword evidence="4" id="KW-0067">ATP-binding</keyword>
<dbReference type="Proteomes" id="UP000644441">
    <property type="component" value="Unassembled WGS sequence"/>
</dbReference>
<dbReference type="InterPro" id="IPR034646">
    <property type="entry name" value="ADCK3_dom"/>
</dbReference>
<comment type="caution">
    <text evidence="6">The sequence shown here is derived from an EMBL/GenBank/DDBJ whole genome shotgun (WGS) entry which is preliminary data.</text>
</comment>
<dbReference type="PANTHER" id="PTHR43851">
    <property type="match status" value="1"/>
</dbReference>
<keyword evidence="7" id="KW-1185">Reference proteome</keyword>
<evidence type="ECO:0000256" key="4">
    <source>
        <dbReference type="ARBA" id="ARBA00022840"/>
    </source>
</evidence>
<sequence length="468" mass="53050">MKTGSLERRFSMARAGFLAGARYATASAGGLFAAPDQREARRRRNLSQRAEELVEELGQLKGSVVKIGQMMALFGEHFLPEEVTEALHTLENSTTALEWPAVEKHLRQQLGSVKLAELEVDPQPLGAASLGQVHRARRKSDGAELALKIQYPGVANAIDSDMRALVRLLKLSRLVPITEQFNQWLDEVRDMLGREVDYDLEAHTTRHFREALADDPRFVVPEVYGDYSTHNILCLSYEEGVHISDPSVVSLSQERRNFLGRAIMELCCREVFQWNKMQTDPNFGNYLMRVGDDGKDKIVLLDFGAIRDFDDEVLGPGREMIRAAWLHDSERLFGAMRALEFLDGEVPRRLLDDFAALCFEAIEALQDPDRFPPPKSVVNDKGEYLWGESNLPNRVMNRASRTALSVHFDVPPKEFIFLFRKLLGAYTFLHVIKAQVRGNTILEPFIHMREDEDRERVAQKINGQAADS</sequence>
<dbReference type="InterPro" id="IPR011009">
    <property type="entry name" value="Kinase-like_dom_sf"/>
</dbReference>
<organism evidence="6 7">
    <name type="scientific">Alloalcanivorax venustensis ISO4</name>
    <dbReference type="NCBI Taxonomy" id="1177184"/>
    <lineage>
        <taxon>Bacteria</taxon>
        <taxon>Pseudomonadati</taxon>
        <taxon>Pseudomonadota</taxon>
        <taxon>Gammaproteobacteria</taxon>
        <taxon>Oceanospirillales</taxon>
        <taxon>Alcanivoracaceae</taxon>
        <taxon>Alloalcanivorax</taxon>
    </lineage>
</organism>
<dbReference type="Pfam" id="PF03109">
    <property type="entry name" value="ABC1"/>
    <property type="match status" value="1"/>
</dbReference>
<dbReference type="PANTHER" id="PTHR43851:SF3">
    <property type="entry name" value="COENZYME Q8"/>
    <property type="match status" value="1"/>
</dbReference>
<gene>
    <name evidence="6" type="ORF">ISO4_01653</name>
</gene>
<evidence type="ECO:0000256" key="1">
    <source>
        <dbReference type="ARBA" id="ARBA00009670"/>
    </source>
</evidence>
<feature type="domain" description="ABC1 atypical kinase-like" evidence="5">
    <location>
        <begin position="90"/>
        <end position="332"/>
    </location>
</feature>
<dbReference type="EMBL" id="ARXR01000011">
    <property type="protein sequence ID" value="MBF5053051.1"/>
    <property type="molecule type" value="Genomic_DNA"/>
</dbReference>
<protein>
    <submittedName>
        <fullName evidence="6">ABC1/ AarF family protein</fullName>
    </submittedName>
</protein>
<keyword evidence="2" id="KW-0808">Transferase</keyword>
<evidence type="ECO:0000259" key="5">
    <source>
        <dbReference type="Pfam" id="PF03109"/>
    </source>
</evidence>
<reference evidence="6 7" key="1">
    <citation type="submission" date="2012-09" db="EMBL/GenBank/DDBJ databases">
        <title>Genome Sequence of alkane-degrading Bacterium Alcanivorax venustensis ISO4.</title>
        <authorList>
            <person name="Lai Q."/>
            <person name="Shao Z."/>
        </authorList>
    </citation>
    <scope>NUCLEOTIDE SEQUENCE [LARGE SCALE GENOMIC DNA]</scope>
    <source>
        <strain evidence="6 7">ISO4</strain>
    </source>
</reference>
<name>A0ABS0AG09_9GAMM</name>
<evidence type="ECO:0000256" key="2">
    <source>
        <dbReference type="ARBA" id="ARBA00022679"/>
    </source>
</evidence>
<dbReference type="CDD" id="cd13970">
    <property type="entry name" value="ABC1_ADCK3"/>
    <property type="match status" value="1"/>
</dbReference>
<dbReference type="InterPro" id="IPR004147">
    <property type="entry name" value="ABC1_dom"/>
</dbReference>